<dbReference type="Pfam" id="PF15932">
    <property type="entry name" value="DUF4748"/>
    <property type="match status" value="1"/>
</dbReference>
<name>A0A9P4QI34_9PEZI</name>
<feature type="compositionally biased region" description="Basic and acidic residues" evidence="1">
    <location>
        <begin position="30"/>
        <end position="54"/>
    </location>
</feature>
<dbReference type="Proteomes" id="UP000799441">
    <property type="component" value="Unassembled WGS sequence"/>
</dbReference>
<protein>
    <submittedName>
        <fullName evidence="3">Uncharacterized protein</fullName>
    </submittedName>
</protein>
<comment type="caution">
    <text evidence="3">The sequence shown here is derived from an EMBL/GenBank/DDBJ whole genome shotgun (WGS) entry which is preliminary data.</text>
</comment>
<accession>A0A9P4QI34</accession>
<dbReference type="PANTHER" id="PTHR41800:SF1">
    <property type="entry name" value="EXPRESSED PROTEIN"/>
    <property type="match status" value="1"/>
</dbReference>
<keyword evidence="2" id="KW-0812">Transmembrane</keyword>
<dbReference type="InterPro" id="IPR031833">
    <property type="entry name" value="DUF4748"/>
</dbReference>
<dbReference type="OrthoDB" id="2559326at2759"/>
<dbReference type="AlphaFoldDB" id="A0A9P4QI34"/>
<proteinExistence type="predicted"/>
<evidence type="ECO:0000256" key="1">
    <source>
        <dbReference type="SAM" id="MobiDB-lite"/>
    </source>
</evidence>
<sequence length="111" mass="12585">MNTIRSVGYGWAWLIVAGGGAYYYAKKSVNRDREERAMTDQRRRAAQQKLRDMEYYEQSQASKTRPGGSRPSIAKAEGQDPAPVEHGQESPPRGKFETADPFRSRKGDRFS</sequence>
<keyword evidence="2" id="KW-0472">Membrane</keyword>
<evidence type="ECO:0000313" key="4">
    <source>
        <dbReference type="Proteomes" id="UP000799441"/>
    </source>
</evidence>
<dbReference type="PANTHER" id="PTHR41800">
    <property type="entry name" value="EXPRESSED PROTEIN"/>
    <property type="match status" value="1"/>
</dbReference>
<evidence type="ECO:0000256" key="2">
    <source>
        <dbReference type="SAM" id="Phobius"/>
    </source>
</evidence>
<dbReference type="EMBL" id="MU003768">
    <property type="protein sequence ID" value="KAF2725167.1"/>
    <property type="molecule type" value="Genomic_DNA"/>
</dbReference>
<organism evidence="3 4">
    <name type="scientific">Polychaeton citri CBS 116435</name>
    <dbReference type="NCBI Taxonomy" id="1314669"/>
    <lineage>
        <taxon>Eukaryota</taxon>
        <taxon>Fungi</taxon>
        <taxon>Dikarya</taxon>
        <taxon>Ascomycota</taxon>
        <taxon>Pezizomycotina</taxon>
        <taxon>Dothideomycetes</taxon>
        <taxon>Dothideomycetidae</taxon>
        <taxon>Capnodiales</taxon>
        <taxon>Capnodiaceae</taxon>
        <taxon>Polychaeton</taxon>
    </lineage>
</organism>
<keyword evidence="4" id="KW-1185">Reference proteome</keyword>
<reference evidence="3" key="1">
    <citation type="journal article" date="2020" name="Stud. Mycol.">
        <title>101 Dothideomycetes genomes: a test case for predicting lifestyles and emergence of pathogens.</title>
        <authorList>
            <person name="Haridas S."/>
            <person name="Albert R."/>
            <person name="Binder M."/>
            <person name="Bloem J."/>
            <person name="Labutti K."/>
            <person name="Salamov A."/>
            <person name="Andreopoulos B."/>
            <person name="Baker S."/>
            <person name="Barry K."/>
            <person name="Bills G."/>
            <person name="Bluhm B."/>
            <person name="Cannon C."/>
            <person name="Castanera R."/>
            <person name="Culley D."/>
            <person name="Daum C."/>
            <person name="Ezra D."/>
            <person name="Gonzalez J."/>
            <person name="Henrissat B."/>
            <person name="Kuo A."/>
            <person name="Liang C."/>
            <person name="Lipzen A."/>
            <person name="Lutzoni F."/>
            <person name="Magnuson J."/>
            <person name="Mondo S."/>
            <person name="Nolan M."/>
            <person name="Ohm R."/>
            <person name="Pangilinan J."/>
            <person name="Park H.-J."/>
            <person name="Ramirez L."/>
            <person name="Alfaro M."/>
            <person name="Sun H."/>
            <person name="Tritt A."/>
            <person name="Yoshinaga Y."/>
            <person name="Zwiers L.-H."/>
            <person name="Turgeon B."/>
            <person name="Goodwin S."/>
            <person name="Spatafora J."/>
            <person name="Crous P."/>
            <person name="Grigoriev I."/>
        </authorList>
    </citation>
    <scope>NUCLEOTIDE SEQUENCE</scope>
    <source>
        <strain evidence="3">CBS 116435</strain>
    </source>
</reference>
<keyword evidence="2" id="KW-1133">Transmembrane helix</keyword>
<evidence type="ECO:0000313" key="3">
    <source>
        <dbReference type="EMBL" id="KAF2725167.1"/>
    </source>
</evidence>
<feature type="region of interest" description="Disordered" evidence="1">
    <location>
        <begin position="30"/>
        <end position="111"/>
    </location>
</feature>
<feature type="compositionally biased region" description="Basic and acidic residues" evidence="1">
    <location>
        <begin position="86"/>
        <end position="111"/>
    </location>
</feature>
<gene>
    <name evidence="3" type="ORF">K431DRAFT_239180</name>
</gene>
<feature type="transmembrane region" description="Helical" evidence="2">
    <location>
        <begin position="6"/>
        <end position="25"/>
    </location>
</feature>